<evidence type="ECO:0000256" key="6">
    <source>
        <dbReference type="ARBA" id="ARBA00022840"/>
    </source>
</evidence>
<keyword evidence="3 8" id="KW-0436">Ligase</keyword>
<dbReference type="EC" id="6.3.2.1" evidence="8"/>
<dbReference type="PANTHER" id="PTHR21299">
    <property type="entry name" value="CYTIDYLATE KINASE/PANTOATE-BETA-ALANINE LIGASE"/>
    <property type="match status" value="1"/>
</dbReference>
<dbReference type="InterPro" id="IPR042176">
    <property type="entry name" value="Pantoate_ligase_C"/>
</dbReference>
<dbReference type="RefSeq" id="WP_225873731.1">
    <property type="nucleotide sequence ID" value="NZ_BKDJ01000006.1"/>
</dbReference>
<proteinExistence type="inferred from homology"/>
<dbReference type="Gene3D" id="3.30.1300.10">
    <property type="entry name" value="Pantoate-beta-alanine ligase, C-terminal domain"/>
    <property type="match status" value="1"/>
</dbReference>
<dbReference type="GO" id="GO:0004592">
    <property type="term" value="F:pantoate-beta-alanine ligase activity"/>
    <property type="evidence" value="ECO:0007669"/>
    <property type="project" value="UniProtKB-UniRule"/>
</dbReference>
<dbReference type="GO" id="GO:0015940">
    <property type="term" value="P:pantothenate biosynthetic process"/>
    <property type="evidence" value="ECO:0007669"/>
    <property type="project" value="UniProtKB-UniRule"/>
</dbReference>
<comment type="subcellular location">
    <subcellularLocation>
        <location evidence="8">Cytoplasm</location>
    </subcellularLocation>
</comment>
<comment type="similarity">
    <text evidence="2 8">Belongs to the pantothenate synthetase family.</text>
</comment>
<feature type="binding site" evidence="8">
    <location>
        <begin position="176"/>
        <end position="179"/>
    </location>
    <ligand>
        <name>ATP</name>
        <dbReference type="ChEBI" id="CHEBI:30616"/>
    </ligand>
</feature>
<evidence type="ECO:0000256" key="5">
    <source>
        <dbReference type="ARBA" id="ARBA00022741"/>
    </source>
</evidence>
<keyword evidence="8" id="KW-0963">Cytoplasm</keyword>
<dbReference type="NCBIfam" id="TIGR00018">
    <property type="entry name" value="panC"/>
    <property type="match status" value="1"/>
</dbReference>
<dbReference type="UniPathway" id="UPA00028">
    <property type="reaction ID" value="UER00005"/>
</dbReference>
<dbReference type="Gene3D" id="3.40.50.620">
    <property type="entry name" value="HUPs"/>
    <property type="match status" value="1"/>
</dbReference>
<protein>
    <recommendedName>
        <fullName evidence="8">Pantothenate synthetase</fullName>
        <shortName evidence="8">PS</shortName>
        <ecNumber evidence="8">6.3.2.1</ecNumber>
    </recommendedName>
    <alternativeName>
        <fullName evidence="8">Pantoate--beta-alanine ligase</fullName>
    </alternativeName>
    <alternativeName>
        <fullName evidence="8">Pantoate-activating enzyme</fullName>
    </alternativeName>
</protein>
<dbReference type="GO" id="GO:0005524">
    <property type="term" value="F:ATP binding"/>
    <property type="evidence" value="ECO:0007669"/>
    <property type="project" value="UniProtKB-KW"/>
</dbReference>
<feature type="binding site" evidence="8">
    <location>
        <position position="182"/>
    </location>
    <ligand>
        <name>(R)-pantoate</name>
        <dbReference type="ChEBI" id="CHEBI:15980"/>
    </ligand>
</feature>
<keyword evidence="6 8" id="KW-0067">ATP-binding</keyword>
<organism evidence="9 10">
    <name type="scientific">Zafaria cholistanensis</name>
    <dbReference type="NCBI Taxonomy" id="1682741"/>
    <lineage>
        <taxon>Bacteria</taxon>
        <taxon>Bacillati</taxon>
        <taxon>Actinomycetota</taxon>
        <taxon>Actinomycetes</taxon>
        <taxon>Micrococcales</taxon>
        <taxon>Micrococcaceae</taxon>
        <taxon>Zafaria</taxon>
    </lineage>
</organism>
<dbReference type="Pfam" id="PF02569">
    <property type="entry name" value="Pantoate_ligase"/>
    <property type="match status" value="1"/>
</dbReference>
<name>A0A5A7NQ02_9MICC</name>
<evidence type="ECO:0000256" key="3">
    <source>
        <dbReference type="ARBA" id="ARBA00022598"/>
    </source>
</evidence>
<accession>A0A5A7NQ02</accession>
<feature type="binding site" evidence="8">
    <location>
        <position position="80"/>
    </location>
    <ligand>
        <name>beta-alanine</name>
        <dbReference type="ChEBI" id="CHEBI:57966"/>
    </ligand>
</feature>
<evidence type="ECO:0000256" key="2">
    <source>
        <dbReference type="ARBA" id="ARBA00009256"/>
    </source>
</evidence>
<keyword evidence="10" id="KW-1185">Reference proteome</keyword>
<keyword evidence="4 8" id="KW-0566">Pantothenate biosynthesis</keyword>
<dbReference type="HAMAP" id="MF_00158">
    <property type="entry name" value="PanC"/>
    <property type="match status" value="1"/>
</dbReference>
<dbReference type="SUPFAM" id="SSF52374">
    <property type="entry name" value="Nucleotidylyl transferase"/>
    <property type="match status" value="1"/>
</dbReference>
<evidence type="ECO:0000313" key="10">
    <source>
        <dbReference type="Proteomes" id="UP000325307"/>
    </source>
</evidence>
<dbReference type="InterPro" id="IPR014729">
    <property type="entry name" value="Rossmann-like_a/b/a_fold"/>
</dbReference>
<comment type="function">
    <text evidence="8">Catalyzes the condensation of pantoate with beta-alanine in an ATP-dependent reaction via a pantoyl-adenylate intermediate.</text>
</comment>
<evidence type="ECO:0000256" key="1">
    <source>
        <dbReference type="ARBA" id="ARBA00004990"/>
    </source>
</evidence>
<evidence type="ECO:0000313" key="9">
    <source>
        <dbReference type="EMBL" id="GER22880.1"/>
    </source>
</evidence>
<evidence type="ECO:0000256" key="4">
    <source>
        <dbReference type="ARBA" id="ARBA00022655"/>
    </source>
</evidence>
<comment type="caution">
    <text evidence="9">The sequence shown here is derived from an EMBL/GenBank/DDBJ whole genome shotgun (WGS) entry which is preliminary data.</text>
</comment>
<dbReference type="AlphaFoldDB" id="A0A5A7NQ02"/>
<comment type="miscellaneous">
    <text evidence="8">The reaction proceeds by a bi uni uni bi ping pong mechanism.</text>
</comment>
<dbReference type="Proteomes" id="UP000325307">
    <property type="component" value="Unassembled WGS sequence"/>
</dbReference>
<comment type="subunit">
    <text evidence="8">Homodimer.</text>
</comment>
<comment type="pathway">
    <text evidence="1 8">Cofactor biosynthesis; (R)-pantothenate biosynthesis; (R)-pantothenate from (R)-pantoate and beta-alanine: step 1/1.</text>
</comment>
<dbReference type="CDD" id="cd00560">
    <property type="entry name" value="PanC"/>
    <property type="match status" value="1"/>
</dbReference>
<feature type="binding site" evidence="8">
    <location>
        <position position="80"/>
    </location>
    <ligand>
        <name>(R)-pantoate</name>
        <dbReference type="ChEBI" id="CHEBI:15980"/>
    </ligand>
</feature>
<dbReference type="EMBL" id="BKDJ01000006">
    <property type="protein sequence ID" value="GER22880.1"/>
    <property type="molecule type" value="Genomic_DNA"/>
</dbReference>
<reference evidence="9 10" key="1">
    <citation type="submission" date="2019-09" db="EMBL/GenBank/DDBJ databases">
        <title>Arthrobacter zafarii sp. nov., a moderately thermotolerant and halotolerant actinobacterium isolated from Cholistan desert soil of Pakistan.</title>
        <authorList>
            <person name="Amin A."/>
            <person name="Ahmed I."/>
            <person name="Khalid N."/>
            <person name="Schumann P."/>
            <person name="Busse H.J."/>
            <person name="Khan I.U."/>
            <person name="Li S."/>
            <person name="Li W.J."/>
        </authorList>
    </citation>
    <scope>NUCLEOTIDE SEQUENCE [LARGE SCALE GENOMIC DNA]</scope>
    <source>
        <strain evidence="9 10">NCCP-1664</strain>
    </source>
</reference>
<feature type="binding site" evidence="8">
    <location>
        <begin position="49"/>
        <end position="56"/>
    </location>
    <ligand>
        <name>ATP</name>
        <dbReference type="ChEBI" id="CHEBI:30616"/>
    </ligand>
</feature>
<feature type="binding site" evidence="8">
    <location>
        <position position="205"/>
    </location>
    <ligand>
        <name>ATP</name>
        <dbReference type="ChEBI" id="CHEBI:30616"/>
    </ligand>
</feature>
<evidence type="ECO:0000256" key="7">
    <source>
        <dbReference type="ARBA" id="ARBA00048258"/>
    </source>
</evidence>
<sequence length="313" mass="33822">MSNATPLPAAATTPLVVQTVAALKDAVRGRLEESAVSGSVRRLALVPTMGALHEGHARLVRTAAAENDVVVVTIFVNELQFNDREDFLRYPRTLEADVELLAGAGADLVFAPEAAEVYPDGPPLVKLDCGRLGERFEGKARPGHFDGMLAVVSKLLHYGQPPLSTAVPVTYRAYFGQKDAQQLAIIRRMVADLNYDVDIRSVPIVRSPEGLALSSRNRFLSAEEAEAALVLSRALFLLKRRADAGEPLHIEDAEAMIASQPLAKLDYFEVVDPRTLEPLAFNCPETPLTGEALALVAARVGAVRLIDNMPLGR</sequence>
<comment type="catalytic activity">
    <reaction evidence="7 8">
        <text>(R)-pantoate + beta-alanine + ATP = (R)-pantothenate + AMP + diphosphate + H(+)</text>
        <dbReference type="Rhea" id="RHEA:10912"/>
        <dbReference type="ChEBI" id="CHEBI:15378"/>
        <dbReference type="ChEBI" id="CHEBI:15980"/>
        <dbReference type="ChEBI" id="CHEBI:29032"/>
        <dbReference type="ChEBI" id="CHEBI:30616"/>
        <dbReference type="ChEBI" id="CHEBI:33019"/>
        <dbReference type="ChEBI" id="CHEBI:57966"/>
        <dbReference type="ChEBI" id="CHEBI:456215"/>
        <dbReference type="EC" id="6.3.2.1"/>
    </reaction>
</comment>
<dbReference type="InterPro" id="IPR003721">
    <property type="entry name" value="Pantoate_ligase"/>
</dbReference>
<gene>
    <name evidence="8 9" type="primary">panC</name>
    <name evidence="9" type="ORF">NCCP1664_13770</name>
</gene>
<dbReference type="PANTHER" id="PTHR21299:SF1">
    <property type="entry name" value="PANTOATE--BETA-ALANINE LIGASE"/>
    <property type="match status" value="1"/>
</dbReference>
<feature type="binding site" evidence="8">
    <location>
        <begin position="213"/>
        <end position="216"/>
    </location>
    <ligand>
        <name>ATP</name>
        <dbReference type="ChEBI" id="CHEBI:30616"/>
    </ligand>
</feature>
<keyword evidence="5 8" id="KW-0547">Nucleotide-binding</keyword>
<dbReference type="GO" id="GO:0005829">
    <property type="term" value="C:cytosol"/>
    <property type="evidence" value="ECO:0007669"/>
    <property type="project" value="TreeGrafter"/>
</dbReference>
<evidence type="ECO:0000256" key="8">
    <source>
        <dbReference type="HAMAP-Rule" id="MF_00158"/>
    </source>
</evidence>
<feature type="active site" description="Proton donor" evidence="8">
    <location>
        <position position="56"/>
    </location>
</feature>